<name>A0A9W9KQF2_9EURO</name>
<protein>
    <recommendedName>
        <fullName evidence="2">HNH nuclease domain-containing protein</fullName>
    </recommendedName>
</protein>
<dbReference type="EMBL" id="JAPMSZ010000001">
    <property type="protein sequence ID" value="KAJ5114450.1"/>
    <property type="molecule type" value="Genomic_DNA"/>
</dbReference>
<dbReference type="RefSeq" id="XP_056515643.1">
    <property type="nucleotide sequence ID" value="XM_056650793.1"/>
</dbReference>
<evidence type="ECO:0000256" key="1">
    <source>
        <dbReference type="SAM" id="MobiDB-lite"/>
    </source>
</evidence>
<dbReference type="Pfam" id="PF13391">
    <property type="entry name" value="HNH_2"/>
    <property type="match status" value="1"/>
</dbReference>
<gene>
    <name evidence="3" type="ORF">NUU61_000209</name>
</gene>
<reference evidence="3" key="1">
    <citation type="submission" date="2022-11" db="EMBL/GenBank/DDBJ databases">
        <authorList>
            <person name="Petersen C."/>
        </authorList>
    </citation>
    <scope>NUCLEOTIDE SEQUENCE</scope>
    <source>
        <strain evidence="3">IBT 34128</strain>
    </source>
</reference>
<dbReference type="OrthoDB" id="2142759at2759"/>
<keyword evidence="4" id="KW-1185">Reference proteome</keyword>
<reference evidence="3" key="2">
    <citation type="journal article" date="2023" name="IMA Fungus">
        <title>Comparative genomic study of the Penicillium genus elucidates a diverse pangenome and 15 lateral gene transfer events.</title>
        <authorList>
            <person name="Petersen C."/>
            <person name="Sorensen T."/>
            <person name="Nielsen M.R."/>
            <person name="Sondergaard T.E."/>
            <person name="Sorensen J.L."/>
            <person name="Fitzpatrick D.A."/>
            <person name="Frisvad J.C."/>
            <person name="Nielsen K.L."/>
        </authorList>
    </citation>
    <scope>NUCLEOTIDE SEQUENCE</scope>
    <source>
        <strain evidence="3">IBT 34128</strain>
    </source>
</reference>
<comment type="caution">
    <text evidence="3">The sequence shown here is derived from an EMBL/GenBank/DDBJ whole genome shotgun (WGS) entry which is preliminary data.</text>
</comment>
<evidence type="ECO:0000313" key="4">
    <source>
        <dbReference type="Proteomes" id="UP001141434"/>
    </source>
</evidence>
<feature type="region of interest" description="Disordered" evidence="1">
    <location>
        <begin position="109"/>
        <end position="131"/>
    </location>
</feature>
<proteinExistence type="predicted"/>
<evidence type="ECO:0000259" key="2">
    <source>
        <dbReference type="Pfam" id="PF13391"/>
    </source>
</evidence>
<dbReference type="GeneID" id="81389961"/>
<dbReference type="AlphaFoldDB" id="A0A9W9KQF2"/>
<evidence type="ECO:0000313" key="3">
    <source>
        <dbReference type="EMBL" id="KAJ5114450.1"/>
    </source>
</evidence>
<sequence>MARTLEEPRKRGLNLRIYDDSGAVLAVLRIPEDTARRSINPEMLYRYCGEIMIFPAGASWAIFRLRANGATGRRLDQGSPRMVEPGYYVILDRDLKPLSIRFTDNVAPRRIRTRSPSSSSQARSERNQLQTKFRNSIRARDVRCVVSDTVPEPDEDADDSPFAAMQAVHIYPTSRISEWNQHNYRRLWMTDTRPASEIGQTGLFSPQNGLLLNTYLHDLWDSYKFGIDPDANYRVISFTSKSQEYSGRSLLNSARYGTREANNHVSPDLLRWHLRMCLYKNMKANAEPHNVWEEDLGSDDMEAILSQPDAAERMEVELFTRLGAQVA</sequence>
<accession>A0A9W9KQF2</accession>
<dbReference type="InterPro" id="IPR003615">
    <property type="entry name" value="HNH_nuc"/>
</dbReference>
<feature type="domain" description="HNH nuclease" evidence="2">
    <location>
        <begin position="144"/>
        <end position="228"/>
    </location>
</feature>
<organism evidence="3 4">
    <name type="scientific">Penicillium alfredii</name>
    <dbReference type="NCBI Taxonomy" id="1506179"/>
    <lineage>
        <taxon>Eukaryota</taxon>
        <taxon>Fungi</taxon>
        <taxon>Dikarya</taxon>
        <taxon>Ascomycota</taxon>
        <taxon>Pezizomycotina</taxon>
        <taxon>Eurotiomycetes</taxon>
        <taxon>Eurotiomycetidae</taxon>
        <taxon>Eurotiales</taxon>
        <taxon>Aspergillaceae</taxon>
        <taxon>Penicillium</taxon>
    </lineage>
</organism>
<dbReference type="Proteomes" id="UP001141434">
    <property type="component" value="Unassembled WGS sequence"/>
</dbReference>